<dbReference type="EMBL" id="JACEEZ010020724">
    <property type="protein sequence ID" value="KAG0714201.1"/>
    <property type="molecule type" value="Genomic_DNA"/>
</dbReference>
<comment type="caution">
    <text evidence="1">The sequence shown here is derived from an EMBL/GenBank/DDBJ whole genome shotgun (WGS) entry which is preliminary data.</text>
</comment>
<sequence length="89" mass="10243">MAELTLIVLGDTPPRGIHWSRPGAIHQARWMARNPYSMKMFMFAEQLEYDEETVLKLERLNLFLGGCSIHPCGCHQHLLQMLLQMICSS</sequence>
<organism evidence="1 2">
    <name type="scientific">Chionoecetes opilio</name>
    <name type="common">Atlantic snow crab</name>
    <name type="synonym">Cancer opilio</name>
    <dbReference type="NCBI Taxonomy" id="41210"/>
    <lineage>
        <taxon>Eukaryota</taxon>
        <taxon>Metazoa</taxon>
        <taxon>Ecdysozoa</taxon>
        <taxon>Arthropoda</taxon>
        <taxon>Crustacea</taxon>
        <taxon>Multicrustacea</taxon>
        <taxon>Malacostraca</taxon>
        <taxon>Eumalacostraca</taxon>
        <taxon>Eucarida</taxon>
        <taxon>Decapoda</taxon>
        <taxon>Pleocyemata</taxon>
        <taxon>Brachyura</taxon>
        <taxon>Eubrachyura</taxon>
        <taxon>Majoidea</taxon>
        <taxon>Majidae</taxon>
        <taxon>Chionoecetes</taxon>
    </lineage>
</organism>
<keyword evidence="2" id="KW-1185">Reference proteome</keyword>
<evidence type="ECO:0000313" key="1">
    <source>
        <dbReference type="EMBL" id="KAG0714201.1"/>
    </source>
</evidence>
<protein>
    <submittedName>
        <fullName evidence="1">Uncharacterized protein</fullName>
    </submittedName>
</protein>
<accession>A0A8J4XST2</accession>
<proteinExistence type="predicted"/>
<gene>
    <name evidence="1" type="ORF">GWK47_014569</name>
</gene>
<dbReference type="AlphaFoldDB" id="A0A8J4XST2"/>
<name>A0A8J4XST2_CHIOP</name>
<evidence type="ECO:0000313" key="2">
    <source>
        <dbReference type="Proteomes" id="UP000770661"/>
    </source>
</evidence>
<reference evidence="1" key="1">
    <citation type="submission" date="2020-07" db="EMBL/GenBank/DDBJ databases">
        <title>The High-quality genome of the commercially important snow crab, Chionoecetes opilio.</title>
        <authorList>
            <person name="Jeong J.-H."/>
            <person name="Ryu S."/>
        </authorList>
    </citation>
    <scope>NUCLEOTIDE SEQUENCE</scope>
    <source>
        <strain evidence="1">MADBK_172401_WGS</strain>
        <tissue evidence="1">Digestive gland</tissue>
    </source>
</reference>
<dbReference type="OrthoDB" id="6380626at2759"/>
<dbReference type="Proteomes" id="UP000770661">
    <property type="component" value="Unassembled WGS sequence"/>
</dbReference>